<dbReference type="GeneID" id="70245905"/>
<dbReference type="EMBL" id="JAJTJA010000004">
    <property type="protein sequence ID" value="KAH8700272.1"/>
    <property type="molecule type" value="Genomic_DNA"/>
</dbReference>
<gene>
    <name evidence="1" type="ORF">BGW36DRAFT_373766</name>
</gene>
<dbReference type="RefSeq" id="XP_046073978.1">
    <property type="nucleotide sequence ID" value="XM_046215618.1"/>
</dbReference>
<comment type="caution">
    <text evidence="1">The sequence shown here is derived from an EMBL/GenBank/DDBJ whole genome shotgun (WGS) entry which is preliminary data.</text>
</comment>
<reference evidence="1" key="1">
    <citation type="submission" date="2021-12" db="EMBL/GenBank/DDBJ databases">
        <title>Convergent genome expansion in fungi linked to evolution of root-endophyte symbiosis.</title>
        <authorList>
            <consortium name="DOE Joint Genome Institute"/>
            <person name="Ke Y.-H."/>
            <person name="Bonito G."/>
            <person name="Liao H.-L."/>
            <person name="Looney B."/>
            <person name="Rojas-Flechas A."/>
            <person name="Nash J."/>
            <person name="Hameed K."/>
            <person name="Schadt C."/>
            <person name="Martin F."/>
            <person name="Crous P.W."/>
            <person name="Miettinen O."/>
            <person name="Magnuson J.K."/>
            <person name="Labbe J."/>
            <person name="Jacobson D."/>
            <person name="Doktycz M.J."/>
            <person name="Veneault-Fourrey C."/>
            <person name="Kuo A."/>
            <person name="Mondo S."/>
            <person name="Calhoun S."/>
            <person name="Riley R."/>
            <person name="Ohm R."/>
            <person name="LaButti K."/>
            <person name="Andreopoulos B."/>
            <person name="Pangilinan J."/>
            <person name="Nolan M."/>
            <person name="Tritt A."/>
            <person name="Clum A."/>
            <person name="Lipzen A."/>
            <person name="Daum C."/>
            <person name="Barry K."/>
            <person name="Grigoriev I.V."/>
            <person name="Vilgalys R."/>
        </authorList>
    </citation>
    <scope>NUCLEOTIDE SEQUENCE</scope>
    <source>
        <strain evidence="1">PMI_201</strain>
    </source>
</reference>
<accession>A0AAD4KST8</accession>
<sequence>MPPITKLWHCRLREGCTADSPAFLQVLSEIFELCSSYTNPDPASPPMHIMYQDINDPAKLLMITGYQSQELNTEADKAYASNYLPRMFEHVQHGWLKQLDADIASFSLEESLTVTYGLAPETWKLEQGAGGWDVWPQTAQARKNINQVQDLKEGLVWVQITPGSDGAAPKEGGKLQLRKVLGR</sequence>
<dbReference type="Proteomes" id="UP001201262">
    <property type="component" value="Unassembled WGS sequence"/>
</dbReference>
<name>A0AAD4KST8_9EURO</name>
<proteinExistence type="predicted"/>
<keyword evidence="2" id="KW-1185">Reference proteome</keyword>
<organism evidence="1 2">
    <name type="scientific">Talaromyces proteolyticus</name>
    <dbReference type="NCBI Taxonomy" id="1131652"/>
    <lineage>
        <taxon>Eukaryota</taxon>
        <taxon>Fungi</taxon>
        <taxon>Dikarya</taxon>
        <taxon>Ascomycota</taxon>
        <taxon>Pezizomycotina</taxon>
        <taxon>Eurotiomycetes</taxon>
        <taxon>Eurotiomycetidae</taxon>
        <taxon>Eurotiales</taxon>
        <taxon>Trichocomaceae</taxon>
        <taxon>Talaromyces</taxon>
        <taxon>Talaromyces sect. Bacilispori</taxon>
    </lineage>
</organism>
<evidence type="ECO:0000313" key="1">
    <source>
        <dbReference type="EMBL" id="KAH8700272.1"/>
    </source>
</evidence>
<protein>
    <submittedName>
        <fullName evidence="1">Uncharacterized protein</fullName>
    </submittedName>
</protein>
<evidence type="ECO:0000313" key="2">
    <source>
        <dbReference type="Proteomes" id="UP001201262"/>
    </source>
</evidence>
<dbReference type="AlphaFoldDB" id="A0AAD4KST8"/>